<accession>A0ABR3ZYM6</accession>
<evidence type="ECO:0000313" key="3">
    <source>
        <dbReference type="Proteomes" id="UP001590950"/>
    </source>
</evidence>
<name>A0ABR3ZYM6_9LECA</name>
<proteinExistence type="predicted"/>
<keyword evidence="1" id="KW-1133">Transmembrane helix</keyword>
<reference evidence="2 3" key="1">
    <citation type="submission" date="2024-09" db="EMBL/GenBank/DDBJ databases">
        <title>Rethinking Asexuality: The Enigmatic Case of Functional Sexual Genes in Lepraria (Stereocaulaceae).</title>
        <authorList>
            <person name="Doellman M."/>
            <person name="Sun Y."/>
            <person name="Barcenas-Pena A."/>
            <person name="Lumbsch H.T."/>
            <person name="Grewe F."/>
        </authorList>
    </citation>
    <scope>NUCLEOTIDE SEQUENCE [LARGE SCALE GENOMIC DNA]</scope>
    <source>
        <strain evidence="2 3">Mercado 3170</strain>
    </source>
</reference>
<protein>
    <submittedName>
        <fullName evidence="2">Uncharacterized protein</fullName>
    </submittedName>
</protein>
<keyword evidence="1" id="KW-0472">Membrane</keyword>
<evidence type="ECO:0000313" key="2">
    <source>
        <dbReference type="EMBL" id="KAL2037890.1"/>
    </source>
</evidence>
<feature type="transmembrane region" description="Helical" evidence="1">
    <location>
        <begin position="59"/>
        <end position="78"/>
    </location>
</feature>
<sequence length="107" mass="11829">MTALPVLNMFKPSQPYEPVGAEDSHAELAAWREDPETTVEARNHQINIHRRPGFYKKGLLGSIAINAILMIVCAWMYMKLTMLVKSAASTLDVGTLLIQGSVEAKCK</sequence>
<comment type="caution">
    <text evidence="2">The sequence shown here is derived from an EMBL/GenBank/DDBJ whole genome shotgun (WGS) entry which is preliminary data.</text>
</comment>
<dbReference type="Proteomes" id="UP001590950">
    <property type="component" value="Unassembled WGS sequence"/>
</dbReference>
<organism evidence="2 3">
    <name type="scientific">Stereocaulon virgatum</name>
    <dbReference type="NCBI Taxonomy" id="373712"/>
    <lineage>
        <taxon>Eukaryota</taxon>
        <taxon>Fungi</taxon>
        <taxon>Dikarya</taxon>
        <taxon>Ascomycota</taxon>
        <taxon>Pezizomycotina</taxon>
        <taxon>Lecanoromycetes</taxon>
        <taxon>OSLEUM clade</taxon>
        <taxon>Lecanoromycetidae</taxon>
        <taxon>Lecanorales</taxon>
        <taxon>Lecanorineae</taxon>
        <taxon>Stereocaulaceae</taxon>
        <taxon>Stereocaulon</taxon>
    </lineage>
</organism>
<keyword evidence="3" id="KW-1185">Reference proteome</keyword>
<dbReference type="EMBL" id="JBEFKJ010000036">
    <property type="protein sequence ID" value="KAL2037890.1"/>
    <property type="molecule type" value="Genomic_DNA"/>
</dbReference>
<keyword evidence="1" id="KW-0812">Transmembrane</keyword>
<evidence type="ECO:0000256" key="1">
    <source>
        <dbReference type="SAM" id="Phobius"/>
    </source>
</evidence>
<gene>
    <name evidence="2" type="ORF">N7G274_009365</name>
</gene>